<feature type="binding site" evidence="7">
    <location>
        <position position="97"/>
    </location>
    <ligand>
        <name>substrate</name>
    </ligand>
</feature>
<dbReference type="AlphaFoldDB" id="A0A0S3QSK2"/>
<dbReference type="Gene3D" id="2.40.10.120">
    <property type="match status" value="1"/>
</dbReference>
<protein>
    <submittedName>
        <fullName evidence="10">Protease Do</fullName>
        <ecNumber evidence="10">3.4.21.-</ecNumber>
    </submittedName>
</protein>
<feature type="domain" description="PDZ" evidence="9">
    <location>
        <begin position="243"/>
        <end position="322"/>
    </location>
</feature>
<keyword evidence="1 10" id="KW-0645">Protease</keyword>
<proteinExistence type="predicted"/>
<name>A0A0S3QSK2_THET7</name>
<reference evidence="11" key="1">
    <citation type="journal article" date="2018" name="Science">
        <title>A primordial and reversible TCA cycle in a facultatively chemolithoautotrophic thermophile.</title>
        <authorList>
            <person name="Nunoura T."/>
            <person name="Chikaraishi Y."/>
            <person name="Izaki R."/>
            <person name="Suwa T."/>
            <person name="Sato T."/>
            <person name="Harada T."/>
            <person name="Mori K."/>
            <person name="Kato Y."/>
            <person name="Miyazaki M."/>
            <person name="Shimamura S."/>
            <person name="Yanagawa K."/>
            <person name="Shuto A."/>
            <person name="Ohkouchi N."/>
            <person name="Fujita N."/>
            <person name="Takaki Y."/>
            <person name="Atomi H."/>
            <person name="Takai K."/>
        </authorList>
    </citation>
    <scope>NUCLEOTIDE SEQUENCE [LARGE SCALE GENOMIC DNA]</scope>
    <source>
        <strain evidence="11">DSM 17441 / JCM 13301 / NBRC 103674 / ABI70S6</strain>
    </source>
</reference>
<dbReference type="InterPro" id="IPR001940">
    <property type="entry name" value="Peptidase_S1C"/>
</dbReference>
<dbReference type="InterPro" id="IPR036034">
    <property type="entry name" value="PDZ_sf"/>
</dbReference>
<evidence type="ECO:0000256" key="2">
    <source>
        <dbReference type="ARBA" id="ARBA00022729"/>
    </source>
</evidence>
<feature type="chain" id="PRO_5006616329" evidence="8">
    <location>
        <begin position="28"/>
        <end position="428"/>
    </location>
</feature>
<evidence type="ECO:0000256" key="4">
    <source>
        <dbReference type="ARBA" id="ARBA00022801"/>
    </source>
</evidence>
<sequence>MHRYLSKRCHKFIVVTALLLCSVLTYAKKTPRLTEAFKKVAPSVVNIFTVKKIKLKPNNPYQYFAQLYGKLPKEITKRSLGSGVVFTKDGYIVTNYHVIEGMDEIKVQLKDGTVLSAKIVGFDKGTDIAVLKVDPKGHELQPAPLGNSDKLEIAEWVLAIGNPFGLSYTATAGIVSAKGRIIGEKAYDQFIQTDASINPGNSGGPLVNEYGEVVGINTAIIKNAQGIGFAIPINLVKNVFNQIVTTGKVSRGWLGVAAENSKEGPVITEVIKGSPAEKAGLKKGDIILSFNGREVKDIKDLPLWIAETKPGSRVTITVLRKGKKLTKEVTIAELKESPLSERSQKILEILGIRVEKDEKGFFVKEVQPKSPASESMLKAGDRILEINKIKISSAEDIDKALSQVRRGSFLLLRVLRNGKKLYIAIPVP</sequence>
<evidence type="ECO:0000256" key="7">
    <source>
        <dbReference type="PIRSR" id="PIRSR611782-2"/>
    </source>
</evidence>
<dbReference type="Pfam" id="PF13180">
    <property type="entry name" value="PDZ_2"/>
    <property type="match status" value="2"/>
</dbReference>
<keyword evidence="11" id="KW-1185">Reference proteome</keyword>
<evidence type="ECO:0000256" key="8">
    <source>
        <dbReference type="SAM" id="SignalP"/>
    </source>
</evidence>
<dbReference type="Gene3D" id="2.30.42.10">
    <property type="match status" value="2"/>
</dbReference>
<feature type="binding site" evidence="7">
    <location>
        <position position="127"/>
    </location>
    <ligand>
        <name>substrate</name>
    </ligand>
</feature>
<evidence type="ECO:0000256" key="6">
    <source>
        <dbReference type="PIRSR" id="PIRSR611782-1"/>
    </source>
</evidence>
<keyword evidence="3" id="KW-0677">Repeat</keyword>
<feature type="active site" description="Charge relay system" evidence="6">
    <location>
        <position position="97"/>
    </location>
</feature>
<dbReference type="PROSITE" id="PS50106">
    <property type="entry name" value="PDZ"/>
    <property type="match status" value="2"/>
</dbReference>
<evidence type="ECO:0000256" key="3">
    <source>
        <dbReference type="ARBA" id="ARBA00022737"/>
    </source>
</evidence>
<feature type="active site" description="Charge relay system" evidence="6">
    <location>
        <position position="127"/>
    </location>
</feature>
<dbReference type="EMBL" id="AP013035">
    <property type="protein sequence ID" value="BAT71312.1"/>
    <property type="molecule type" value="Genomic_DNA"/>
</dbReference>
<keyword evidence="4 10" id="KW-0378">Hydrolase</keyword>
<evidence type="ECO:0000259" key="9">
    <source>
        <dbReference type="PROSITE" id="PS50106"/>
    </source>
</evidence>
<evidence type="ECO:0000313" key="11">
    <source>
        <dbReference type="Proteomes" id="UP000063234"/>
    </source>
</evidence>
<dbReference type="PANTHER" id="PTHR43343:SF3">
    <property type="entry name" value="PROTEASE DO-LIKE 8, CHLOROPLASTIC"/>
    <property type="match status" value="1"/>
</dbReference>
<dbReference type="PANTHER" id="PTHR43343">
    <property type="entry name" value="PEPTIDASE S12"/>
    <property type="match status" value="1"/>
</dbReference>
<dbReference type="STRING" id="1298851.TST_0505"/>
<dbReference type="GO" id="GO:0004252">
    <property type="term" value="F:serine-type endopeptidase activity"/>
    <property type="evidence" value="ECO:0007669"/>
    <property type="project" value="InterPro"/>
</dbReference>
<dbReference type="SUPFAM" id="SSF50156">
    <property type="entry name" value="PDZ domain-like"/>
    <property type="match status" value="2"/>
</dbReference>
<feature type="domain" description="PDZ" evidence="9">
    <location>
        <begin position="328"/>
        <end position="416"/>
    </location>
</feature>
<evidence type="ECO:0000256" key="5">
    <source>
        <dbReference type="ARBA" id="ARBA00022825"/>
    </source>
</evidence>
<dbReference type="OrthoDB" id="9758917at2"/>
<dbReference type="InterPro" id="IPR011782">
    <property type="entry name" value="Pept_S1C_Do"/>
</dbReference>
<keyword evidence="2 8" id="KW-0732">Signal</keyword>
<evidence type="ECO:0000313" key="10">
    <source>
        <dbReference type="EMBL" id="BAT71312.1"/>
    </source>
</evidence>
<dbReference type="PATRIC" id="fig|1298851.3.peg.524"/>
<dbReference type="RefSeq" id="WP_068549234.1">
    <property type="nucleotide sequence ID" value="NZ_AP013035.1"/>
</dbReference>
<dbReference type="InterPro" id="IPR051201">
    <property type="entry name" value="Chloro_Bact_Ser_Proteases"/>
</dbReference>
<evidence type="ECO:0000256" key="1">
    <source>
        <dbReference type="ARBA" id="ARBA00022670"/>
    </source>
</evidence>
<dbReference type="GO" id="GO:0006508">
    <property type="term" value="P:proteolysis"/>
    <property type="evidence" value="ECO:0007669"/>
    <property type="project" value="UniProtKB-KW"/>
</dbReference>
<keyword evidence="5" id="KW-0720">Serine protease</keyword>
<accession>A0A0S3QSK2</accession>
<dbReference type="NCBIfam" id="TIGR02037">
    <property type="entry name" value="degP_htrA_DO"/>
    <property type="match status" value="1"/>
</dbReference>
<dbReference type="Proteomes" id="UP000063234">
    <property type="component" value="Chromosome"/>
</dbReference>
<dbReference type="SUPFAM" id="SSF50494">
    <property type="entry name" value="Trypsin-like serine proteases"/>
    <property type="match status" value="1"/>
</dbReference>
<dbReference type="EC" id="3.4.21.-" evidence="10"/>
<dbReference type="KEGG" id="ttk:TST_0505"/>
<dbReference type="InterPro" id="IPR009003">
    <property type="entry name" value="Peptidase_S1_PA"/>
</dbReference>
<feature type="active site" description="Charge relay system" evidence="6">
    <location>
        <position position="202"/>
    </location>
</feature>
<dbReference type="SMART" id="SM00228">
    <property type="entry name" value="PDZ"/>
    <property type="match status" value="2"/>
</dbReference>
<dbReference type="PRINTS" id="PR00834">
    <property type="entry name" value="PROTEASES2C"/>
</dbReference>
<dbReference type="Pfam" id="PF13365">
    <property type="entry name" value="Trypsin_2"/>
    <property type="match status" value="1"/>
</dbReference>
<feature type="signal peptide" evidence="8">
    <location>
        <begin position="1"/>
        <end position="27"/>
    </location>
</feature>
<feature type="binding site" evidence="7">
    <location>
        <begin position="200"/>
        <end position="202"/>
    </location>
    <ligand>
        <name>substrate</name>
    </ligand>
</feature>
<dbReference type="InterPro" id="IPR001478">
    <property type="entry name" value="PDZ"/>
</dbReference>
<gene>
    <name evidence="10" type="ORF">TST_0505</name>
</gene>
<organism evidence="10 11">
    <name type="scientific">Thermosulfidibacter takaii (strain DSM 17441 / JCM 13301 / NBRC 103674 / ABI70S6)</name>
    <dbReference type="NCBI Taxonomy" id="1298851"/>
    <lineage>
        <taxon>Bacteria</taxon>
        <taxon>Pseudomonadati</taxon>
        <taxon>Thermosulfidibacterota</taxon>
        <taxon>Thermosulfidibacteria</taxon>
        <taxon>Thermosulfidibacterales</taxon>
        <taxon>Thermosulfidibacteraceae</taxon>
    </lineage>
</organism>